<evidence type="ECO:0000256" key="2">
    <source>
        <dbReference type="SAM" id="MobiDB-lite"/>
    </source>
</evidence>
<evidence type="ECO:0000313" key="4">
    <source>
        <dbReference type="Proteomes" id="UP000769780"/>
    </source>
</evidence>
<feature type="compositionally biased region" description="Low complexity" evidence="2">
    <location>
        <begin position="211"/>
        <end position="241"/>
    </location>
</feature>
<protein>
    <submittedName>
        <fullName evidence="3">Uncharacterized protein</fullName>
    </submittedName>
</protein>
<feature type="coiled-coil region" evidence="1">
    <location>
        <begin position="46"/>
        <end position="118"/>
    </location>
</feature>
<feature type="compositionally biased region" description="Low complexity" evidence="2">
    <location>
        <begin position="273"/>
        <end position="286"/>
    </location>
</feature>
<accession>A0ABS7K0W5</accession>
<dbReference type="RefSeq" id="WP_221871277.1">
    <property type="nucleotide sequence ID" value="NZ_JACWFH010000007.1"/>
</dbReference>
<feature type="compositionally biased region" description="Low complexity" evidence="2">
    <location>
        <begin position="152"/>
        <end position="166"/>
    </location>
</feature>
<organism evidence="3 4">
    <name type="scientific">Mesobacillus maritimus</name>
    <dbReference type="NCBI Taxonomy" id="1643336"/>
    <lineage>
        <taxon>Bacteria</taxon>
        <taxon>Bacillati</taxon>
        <taxon>Bacillota</taxon>
        <taxon>Bacilli</taxon>
        <taxon>Bacillales</taxon>
        <taxon>Bacillaceae</taxon>
        <taxon>Mesobacillus</taxon>
    </lineage>
</organism>
<name>A0ABS7K0W5_9BACI</name>
<proteinExistence type="predicted"/>
<dbReference type="EMBL" id="JACWFH010000007">
    <property type="protein sequence ID" value="MBY0095890.1"/>
    <property type="molecule type" value="Genomic_DNA"/>
</dbReference>
<sequence>MENFPYFVRNLNPTLYVTQLHNLIKVQQQTFFYNNLQDRLYTNEEKTRILIEIKKLKSELQEIKASITSLKRSQREPLSDGPWSDTLNDLNQANQELIHSMEEDIRNSENGLHQLQLQFQKSDPTSLGSLLPNSEYGDSKTESSNLDKSNNDDFVVSVDESSSFTESSEEDEILFSGNESSSSDESSSGVLDVSDEESSSSIESSMEDETLLSGDESSSSDESSSGVLGVSDEESSSSIESSMEDETLLSGDESSSSDESSSGVLDVSDEESSSSIESSVEVGSIGHNVSVDDSPNSIEPYGVDETLLSSDESSSSGESNLVNHDITEQQPFSFIEPSIEDEQLSFLDEYSQVNKDVLHEEASSSQKISIHPIGSVSTNEKNGRYTINPLEDQSETSNENGVSGEKQEENPPFQNNIPLPVDFQADKQEVPQNRPVSTEDLEIKGNDNPELTQDSISSPDFYNLYVEATEEKLGFISLFKSLPSNYPVRSIITNGTEVYVSFFIHYDPDQQLVYFSDSENVITIECNEIDGITFANDVDCESYD</sequence>
<keyword evidence="1" id="KW-0175">Coiled coil</keyword>
<feature type="compositionally biased region" description="Low complexity" evidence="2">
    <location>
        <begin position="249"/>
        <end position="266"/>
    </location>
</feature>
<evidence type="ECO:0000313" key="3">
    <source>
        <dbReference type="EMBL" id="MBY0095890.1"/>
    </source>
</evidence>
<dbReference type="Proteomes" id="UP000769780">
    <property type="component" value="Unassembled WGS sequence"/>
</dbReference>
<feature type="region of interest" description="Disordered" evidence="2">
    <location>
        <begin position="358"/>
        <end position="455"/>
    </location>
</feature>
<reference evidence="3 4" key="1">
    <citation type="submission" date="2020-07" db="EMBL/GenBank/DDBJ databases">
        <title>Fungal Genomes of the International Space Station.</title>
        <authorList>
            <person name="Seuylemezian A."/>
            <person name="Singh N.K."/>
            <person name="Wood J."/>
            <person name="Venkateswaran K."/>
        </authorList>
    </citation>
    <scope>NUCLEOTIDE SEQUENCE [LARGE SCALE GENOMIC DNA]</scope>
    <source>
        <strain evidence="3 4">PL-B2</strain>
    </source>
</reference>
<evidence type="ECO:0000256" key="1">
    <source>
        <dbReference type="SAM" id="Coils"/>
    </source>
</evidence>
<comment type="caution">
    <text evidence="3">The sequence shown here is derived from an EMBL/GenBank/DDBJ whole genome shotgun (WGS) entry which is preliminary data.</text>
</comment>
<feature type="compositionally biased region" description="Low complexity" evidence="2">
    <location>
        <begin position="176"/>
        <end position="192"/>
    </location>
</feature>
<keyword evidence="4" id="KW-1185">Reference proteome</keyword>
<feature type="region of interest" description="Disordered" evidence="2">
    <location>
        <begin position="123"/>
        <end position="330"/>
    </location>
</feature>
<feature type="compositionally biased region" description="Polar residues" evidence="2">
    <location>
        <begin position="123"/>
        <end position="132"/>
    </location>
</feature>
<gene>
    <name evidence="3" type="ORF">H0185_03605</name>
</gene>
<feature type="compositionally biased region" description="Low complexity" evidence="2">
    <location>
        <begin position="309"/>
        <end position="319"/>
    </location>
</feature>